<protein>
    <submittedName>
        <fullName evidence="6">Sugar/nucleoside kinase (Ribokinase family)</fullName>
    </submittedName>
</protein>
<keyword evidence="7" id="KW-1185">Reference proteome</keyword>
<proteinExistence type="inferred from homology"/>
<dbReference type="Pfam" id="PF00294">
    <property type="entry name" value="PfkB"/>
    <property type="match status" value="1"/>
</dbReference>
<keyword evidence="3 6" id="KW-0418">Kinase</keyword>
<evidence type="ECO:0000256" key="4">
    <source>
        <dbReference type="SAM" id="MobiDB-lite"/>
    </source>
</evidence>
<organism evidence="6 7">
    <name type="scientific">Krasilnikovia cinnamomea</name>
    <dbReference type="NCBI Taxonomy" id="349313"/>
    <lineage>
        <taxon>Bacteria</taxon>
        <taxon>Bacillati</taxon>
        <taxon>Actinomycetota</taxon>
        <taxon>Actinomycetes</taxon>
        <taxon>Micromonosporales</taxon>
        <taxon>Micromonosporaceae</taxon>
        <taxon>Krasilnikovia</taxon>
    </lineage>
</organism>
<dbReference type="InterPro" id="IPR052700">
    <property type="entry name" value="Carb_kinase_PfkB-like"/>
</dbReference>
<dbReference type="AlphaFoldDB" id="A0A4Q7ZHC6"/>
<dbReference type="PROSITE" id="PS00584">
    <property type="entry name" value="PFKB_KINASES_2"/>
    <property type="match status" value="1"/>
</dbReference>
<dbReference type="InterPro" id="IPR029056">
    <property type="entry name" value="Ribokinase-like"/>
</dbReference>
<dbReference type="SUPFAM" id="SSF53613">
    <property type="entry name" value="Ribokinase-like"/>
    <property type="match status" value="1"/>
</dbReference>
<dbReference type="GO" id="GO:0016301">
    <property type="term" value="F:kinase activity"/>
    <property type="evidence" value="ECO:0007669"/>
    <property type="project" value="UniProtKB-KW"/>
</dbReference>
<comment type="similarity">
    <text evidence="1">Belongs to the carbohydrate kinase PfkB family.</text>
</comment>
<evidence type="ECO:0000313" key="6">
    <source>
        <dbReference type="EMBL" id="RZU49613.1"/>
    </source>
</evidence>
<feature type="region of interest" description="Disordered" evidence="4">
    <location>
        <begin position="1"/>
        <end position="32"/>
    </location>
</feature>
<evidence type="ECO:0000256" key="2">
    <source>
        <dbReference type="ARBA" id="ARBA00022679"/>
    </source>
</evidence>
<feature type="compositionally biased region" description="Basic and acidic residues" evidence="4">
    <location>
        <begin position="1"/>
        <end position="31"/>
    </location>
</feature>
<dbReference type="Proteomes" id="UP000292564">
    <property type="component" value="Unassembled WGS sequence"/>
</dbReference>
<dbReference type="Gene3D" id="3.40.1190.20">
    <property type="match status" value="1"/>
</dbReference>
<name>A0A4Q7ZHC6_9ACTN</name>
<evidence type="ECO:0000256" key="3">
    <source>
        <dbReference type="ARBA" id="ARBA00022777"/>
    </source>
</evidence>
<accession>A0A4Q7ZHC6</accession>
<sequence>MSERTERSEGHERTPSQHSVSERSEGHERPIGRSGVIVVGDLVTDVLVVHGSPIETGTDTDAAITLTGGGQAANTAAWLAHAGCAVTLVAAVGEDPAGRERVAELTARGVRCAVRAHEGAPTGSVVVLATADERTMLADRGAALLLDPGDVAAAVAAAPGATHLHLSGYPLLDARSRPGGLAALATAHTHGLTMSVDAASAGPLRRAGAAAFLDWVRGADLLLCNADEAAVLAGPGTAQEQARALTGAARHVVVKCGGAGAVWASRDGTTERVAAARVPVVDPTGAGDAFAAGLLAAWCAGAGPPAALAAGTALGAEAVRRVGARP</sequence>
<dbReference type="PANTHER" id="PTHR43320">
    <property type="entry name" value="SUGAR KINASE"/>
    <property type="match status" value="1"/>
</dbReference>
<dbReference type="InterPro" id="IPR002173">
    <property type="entry name" value="Carboh/pur_kinase_PfkB_CS"/>
</dbReference>
<reference evidence="6 7" key="1">
    <citation type="submission" date="2019-02" db="EMBL/GenBank/DDBJ databases">
        <title>Sequencing the genomes of 1000 actinobacteria strains.</title>
        <authorList>
            <person name="Klenk H.-P."/>
        </authorList>
    </citation>
    <scope>NUCLEOTIDE SEQUENCE [LARGE SCALE GENOMIC DNA]</scope>
    <source>
        <strain evidence="6 7">DSM 45162</strain>
    </source>
</reference>
<evidence type="ECO:0000313" key="7">
    <source>
        <dbReference type="Proteomes" id="UP000292564"/>
    </source>
</evidence>
<feature type="domain" description="Carbohydrate kinase PfkB" evidence="5">
    <location>
        <begin position="36"/>
        <end position="325"/>
    </location>
</feature>
<evidence type="ECO:0000259" key="5">
    <source>
        <dbReference type="Pfam" id="PF00294"/>
    </source>
</evidence>
<comment type="caution">
    <text evidence="6">The sequence shown here is derived from an EMBL/GenBank/DDBJ whole genome shotgun (WGS) entry which is preliminary data.</text>
</comment>
<dbReference type="PANTHER" id="PTHR43320:SF3">
    <property type="entry name" value="CARBOHYDRATE KINASE PFKB DOMAIN-CONTAINING PROTEIN"/>
    <property type="match status" value="1"/>
</dbReference>
<gene>
    <name evidence="6" type="ORF">EV385_1366</name>
</gene>
<dbReference type="InterPro" id="IPR011611">
    <property type="entry name" value="PfkB_dom"/>
</dbReference>
<dbReference type="EMBL" id="SHKY01000001">
    <property type="protein sequence ID" value="RZU49613.1"/>
    <property type="molecule type" value="Genomic_DNA"/>
</dbReference>
<keyword evidence="2" id="KW-0808">Transferase</keyword>
<evidence type="ECO:0000256" key="1">
    <source>
        <dbReference type="ARBA" id="ARBA00010688"/>
    </source>
</evidence>